<keyword evidence="3" id="KW-1185">Reference proteome</keyword>
<dbReference type="Proteomes" id="UP001527925">
    <property type="component" value="Unassembled WGS sequence"/>
</dbReference>
<feature type="region of interest" description="Disordered" evidence="1">
    <location>
        <begin position="1"/>
        <end position="66"/>
    </location>
</feature>
<feature type="compositionally biased region" description="Basic and acidic residues" evidence="1">
    <location>
        <begin position="14"/>
        <end position="37"/>
    </location>
</feature>
<name>A0ABR4MWB8_9FUNG</name>
<accession>A0ABR4MWB8</accession>
<sequence>MGRSAKFSRIGQTKSDRDRIKVAKNSRVEKAQTDKASVRKPAAVAAPQAPPPAAAPPARKTQASDVDMAPVAAAVRSARSAAAAAAAASANLSNPGKAGTKPAGDGSQPKSYVLGEKDYVSLMNSRRLQQKKPAKKAK</sequence>
<evidence type="ECO:0000256" key="1">
    <source>
        <dbReference type="SAM" id="MobiDB-lite"/>
    </source>
</evidence>
<organism evidence="2 3">
    <name type="scientific">Polyrhizophydium stewartii</name>
    <dbReference type="NCBI Taxonomy" id="2732419"/>
    <lineage>
        <taxon>Eukaryota</taxon>
        <taxon>Fungi</taxon>
        <taxon>Fungi incertae sedis</taxon>
        <taxon>Chytridiomycota</taxon>
        <taxon>Chytridiomycota incertae sedis</taxon>
        <taxon>Chytridiomycetes</taxon>
        <taxon>Rhizophydiales</taxon>
        <taxon>Rhizophydiales incertae sedis</taxon>
        <taxon>Polyrhizophydium</taxon>
    </lineage>
</organism>
<protein>
    <submittedName>
        <fullName evidence="2">Uncharacterized protein</fullName>
    </submittedName>
</protein>
<feature type="compositionally biased region" description="Basic residues" evidence="1">
    <location>
        <begin position="128"/>
        <end position="138"/>
    </location>
</feature>
<dbReference type="EMBL" id="JADGIZ020000102">
    <property type="protein sequence ID" value="KAL2911546.1"/>
    <property type="molecule type" value="Genomic_DNA"/>
</dbReference>
<reference evidence="2 3" key="1">
    <citation type="submission" date="2023-09" db="EMBL/GenBank/DDBJ databases">
        <title>Pangenome analysis of Batrachochytrium dendrobatidis and related Chytrids.</title>
        <authorList>
            <person name="Yacoub M.N."/>
            <person name="Stajich J.E."/>
            <person name="James T.Y."/>
        </authorList>
    </citation>
    <scope>NUCLEOTIDE SEQUENCE [LARGE SCALE GENOMIC DNA]</scope>
    <source>
        <strain evidence="2 3">JEL0888</strain>
    </source>
</reference>
<evidence type="ECO:0000313" key="3">
    <source>
        <dbReference type="Proteomes" id="UP001527925"/>
    </source>
</evidence>
<comment type="caution">
    <text evidence="2">The sequence shown here is derived from an EMBL/GenBank/DDBJ whole genome shotgun (WGS) entry which is preliminary data.</text>
</comment>
<feature type="region of interest" description="Disordered" evidence="1">
    <location>
        <begin position="78"/>
        <end position="138"/>
    </location>
</feature>
<gene>
    <name evidence="2" type="ORF">HK105_208990</name>
</gene>
<feature type="compositionally biased region" description="Low complexity" evidence="1">
    <location>
        <begin position="78"/>
        <end position="90"/>
    </location>
</feature>
<evidence type="ECO:0000313" key="2">
    <source>
        <dbReference type="EMBL" id="KAL2911546.1"/>
    </source>
</evidence>
<proteinExistence type="predicted"/>